<dbReference type="InterPro" id="IPR000014">
    <property type="entry name" value="PAS"/>
</dbReference>
<comment type="caution">
    <text evidence="2">The sequence shown here is derived from an EMBL/GenBank/DDBJ whole genome shotgun (WGS) entry which is preliminary data.</text>
</comment>
<dbReference type="SUPFAM" id="SSF55785">
    <property type="entry name" value="PYP-like sensor domain (PAS domain)"/>
    <property type="match status" value="1"/>
</dbReference>
<evidence type="ECO:0000313" key="2">
    <source>
        <dbReference type="EMBL" id="NGO62564.1"/>
    </source>
</evidence>
<proteinExistence type="predicted"/>
<dbReference type="InterPro" id="IPR035965">
    <property type="entry name" value="PAS-like_dom_sf"/>
</dbReference>
<dbReference type="CDD" id="cd00130">
    <property type="entry name" value="PAS"/>
    <property type="match status" value="1"/>
</dbReference>
<organism evidence="2 3">
    <name type="scientific">Rhizobium daejeonense</name>
    <dbReference type="NCBI Taxonomy" id="240521"/>
    <lineage>
        <taxon>Bacteria</taxon>
        <taxon>Pseudomonadati</taxon>
        <taxon>Pseudomonadota</taxon>
        <taxon>Alphaproteobacteria</taxon>
        <taxon>Hyphomicrobiales</taxon>
        <taxon>Rhizobiaceae</taxon>
        <taxon>Rhizobium/Agrobacterium group</taxon>
        <taxon>Rhizobium</taxon>
    </lineage>
</organism>
<reference evidence="2 3" key="1">
    <citation type="submission" date="2020-02" db="EMBL/GenBank/DDBJ databases">
        <title>Genome sequence of the type strain CCBAU10050 of Rhizobium daejeonense.</title>
        <authorList>
            <person name="Gao J."/>
            <person name="Sun J."/>
        </authorList>
    </citation>
    <scope>NUCLEOTIDE SEQUENCE [LARGE SCALE GENOMIC DNA]</scope>
    <source>
        <strain evidence="2 3">CCBAU10050</strain>
    </source>
</reference>
<dbReference type="Proteomes" id="UP000477849">
    <property type="component" value="Unassembled WGS sequence"/>
</dbReference>
<evidence type="ECO:0000259" key="1">
    <source>
        <dbReference type="Pfam" id="PF08447"/>
    </source>
</evidence>
<gene>
    <name evidence="2" type="ORF">G6N76_02675</name>
</gene>
<protein>
    <submittedName>
        <fullName evidence="2">PAS domain-containing protein</fullName>
    </submittedName>
</protein>
<dbReference type="InterPro" id="IPR013655">
    <property type="entry name" value="PAS_fold_3"/>
</dbReference>
<name>A0A6M1RLY3_9HYPH</name>
<dbReference type="EMBL" id="JAAKZH010000001">
    <property type="protein sequence ID" value="NGO62564.1"/>
    <property type="molecule type" value="Genomic_DNA"/>
</dbReference>
<keyword evidence="3" id="KW-1185">Reference proteome</keyword>
<dbReference type="Pfam" id="PF08447">
    <property type="entry name" value="PAS_3"/>
    <property type="match status" value="1"/>
</dbReference>
<feature type="domain" description="PAS fold-3" evidence="1">
    <location>
        <begin position="49"/>
        <end position="133"/>
    </location>
</feature>
<sequence>MPLRFDQFVQREFQDCATVGLDEREVVDLMQEFRLFGFWRIDLDTGLFYATPDVFRIYGLKATDGKMSLVEFGSRIHPDDLPLLMESFERTCLHKQSYHNIYQALGEDDRYKYVRTVGRFREKPGTSGEIIGITYEFFERLRTVAFCDDPQV</sequence>
<evidence type="ECO:0000313" key="3">
    <source>
        <dbReference type="Proteomes" id="UP000477849"/>
    </source>
</evidence>
<dbReference type="AlphaFoldDB" id="A0A6M1RLY3"/>
<dbReference type="RefSeq" id="WP_163900228.1">
    <property type="nucleotide sequence ID" value="NZ_CP048427.1"/>
</dbReference>
<accession>A0A6M1RLY3</accession>
<dbReference type="Gene3D" id="3.30.450.20">
    <property type="entry name" value="PAS domain"/>
    <property type="match status" value="1"/>
</dbReference>